<feature type="compositionally biased region" description="Basic and acidic residues" evidence="1">
    <location>
        <begin position="40"/>
        <end position="55"/>
    </location>
</feature>
<feature type="compositionally biased region" description="Basic residues" evidence="1">
    <location>
        <begin position="247"/>
        <end position="258"/>
    </location>
</feature>
<accession>A0A6J4SGX7</accession>
<reference evidence="2" key="1">
    <citation type="submission" date="2020-02" db="EMBL/GenBank/DDBJ databases">
        <authorList>
            <person name="Meier V. D."/>
        </authorList>
    </citation>
    <scope>NUCLEOTIDE SEQUENCE</scope>
    <source>
        <strain evidence="2">AVDCRST_MAG65</strain>
    </source>
</reference>
<organism evidence="2">
    <name type="scientific">uncultured Solirubrobacteraceae bacterium</name>
    <dbReference type="NCBI Taxonomy" id="1162706"/>
    <lineage>
        <taxon>Bacteria</taxon>
        <taxon>Bacillati</taxon>
        <taxon>Actinomycetota</taxon>
        <taxon>Thermoleophilia</taxon>
        <taxon>Solirubrobacterales</taxon>
        <taxon>Solirubrobacteraceae</taxon>
        <taxon>environmental samples</taxon>
    </lineage>
</organism>
<protein>
    <submittedName>
        <fullName evidence="2">Fumarylacetoacetase</fullName>
        <ecNumber evidence="2">3.7.1.2</ecNumber>
    </submittedName>
</protein>
<dbReference type="GO" id="GO:0004334">
    <property type="term" value="F:fumarylacetoacetase activity"/>
    <property type="evidence" value="ECO:0007669"/>
    <property type="project" value="UniProtKB-EC"/>
</dbReference>
<feature type="compositionally biased region" description="Low complexity" evidence="1">
    <location>
        <begin position="279"/>
        <end position="289"/>
    </location>
</feature>
<feature type="compositionally biased region" description="Basic and acidic residues" evidence="1">
    <location>
        <begin position="226"/>
        <end position="238"/>
    </location>
</feature>
<sequence length="308" mass="34539">ERRTAGRLRRGDRRVRRDRGRVEPRPARLPRRRGRRGHRGDRPHARSRPDGDRTAHRPALPAALAARLRAVGVAHGGGGARVREALRAGADPRRRQRLREDHRPDVPGASAASQLLPVSAVLLRQPSLDRARRGRRGLAVVLARARLRARARRRHGGHRPRLLGEGGTGGDRRLHRLQRLDRPRHAVGRHAQRHVRRRLQGQDLRRRDGGDGGHRRRGARPLDVAARPREGQRRDLVRGRHGLGAARPRRRGRLRGGRRGPLGGRRAVLGRAARLLRPRAGPLRAVGRRGAPRDRGGRDAHQPRRAAV</sequence>
<gene>
    <name evidence="2" type="ORF">AVDCRST_MAG65-2449</name>
</gene>
<feature type="compositionally biased region" description="Basic and acidic residues" evidence="1">
    <location>
        <begin position="203"/>
        <end position="213"/>
    </location>
</feature>
<feature type="region of interest" description="Disordered" evidence="1">
    <location>
        <begin position="279"/>
        <end position="308"/>
    </location>
</feature>
<feature type="compositionally biased region" description="Basic residues" evidence="1">
    <location>
        <begin position="150"/>
        <end position="161"/>
    </location>
</feature>
<dbReference type="EC" id="3.7.1.2" evidence="2"/>
<keyword evidence="2" id="KW-0378">Hydrolase</keyword>
<feature type="region of interest" description="Disordered" evidence="1">
    <location>
        <begin position="75"/>
        <end position="112"/>
    </location>
</feature>
<feature type="compositionally biased region" description="Basic and acidic residues" evidence="1">
    <location>
        <begin position="81"/>
        <end position="105"/>
    </location>
</feature>
<feature type="compositionally biased region" description="Basic and acidic residues" evidence="1">
    <location>
        <begin position="291"/>
        <end position="302"/>
    </location>
</feature>
<feature type="region of interest" description="Disordered" evidence="1">
    <location>
        <begin position="150"/>
        <end position="266"/>
    </location>
</feature>
<evidence type="ECO:0000313" key="2">
    <source>
        <dbReference type="EMBL" id="CAA9498708.1"/>
    </source>
</evidence>
<evidence type="ECO:0000256" key="1">
    <source>
        <dbReference type="SAM" id="MobiDB-lite"/>
    </source>
</evidence>
<name>A0A6J4SGX7_9ACTN</name>
<dbReference type="AlphaFoldDB" id="A0A6J4SGX7"/>
<feature type="region of interest" description="Disordered" evidence="1">
    <location>
        <begin position="1"/>
        <end position="56"/>
    </location>
</feature>
<feature type="non-terminal residue" evidence="2">
    <location>
        <position position="308"/>
    </location>
</feature>
<feature type="compositionally biased region" description="Basic residues" evidence="1">
    <location>
        <begin position="185"/>
        <end position="199"/>
    </location>
</feature>
<feature type="compositionally biased region" description="Basic residues" evidence="1">
    <location>
        <begin position="1"/>
        <end position="19"/>
    </location>
</feature>
<proteinExistence type="predicted"/>
<feature type="non-terminal residue" evidence="2">
    <location>
        <position position="1"/>
    </location>
</feature>
<feature type="compositionally biased region" description="Basic residues" evidence="1">
    <location>
        <begin position="28"/>
        <end position="39"/>
    </location>
</feature>
<dbReference type="EMBL" id="CADCVL010000403">
    <property type="protein sequence ID" value="CAA9498708.1"/>
    <property type="molecule type" value="Genomic_DNA"/>
</dbReference>